<organism evidence="2 3">
    <name type="scientific">Dendrobium nobile</name>
    <name type="common">Orchid</name>
    <dbReference type="NCBI Taxonomy" id="94219"/>
    <lineage>
        <taxon>Eukaryota</taxon>
        <taxon>Viridiplantae</taxon>
        <taxon>Streptophyta</taxon>
        <taxon>Embryophyta</taxon>
        <taxon>Tracheophyta</taxon>
        <taxon>Spermatophyta</taxon>
        <taxon>Magnoliopsida</taxon>
        <taxon>Liliopsida</taxon>
        <taxon>Asparagales</taxon>
        <taxon>Orchidaceae</taxon>
        <taxon>Epidendroideae</taxon>
        <taxon>Malaxideae</taxon>
        <taxon>Dendrobiinae</taxon>
        <taxon>Dendrobium</taxon>
    </lineage>
</organism>
<dbReference type="EMBL" id="JAGYWB010000009">
    <property type="protein sequence ID" value="KAI0511783.1"/>
    <property type="molecule type" value="Genomic_DNA"/>
</dbReference>
<name>A0A8T3BH96_DENNO</name>
<evidence type="ECO:0000313" key="3">
    <source>
        <dbReference type="Proteomes" id="UP000829196"/>
    </source>
</evidence>
<evidence type="ECO:0000256" key="1">
    <source>
        <dbReference type="SAM" id="Phobius"/>
    </source>
</evidence>
<feature type="transmembrane region" description="Helical" evidence="1">
    <location>
        <begin position="6"/>
        <end position="27"/>
    </location>
</feature>
<keyword evidence="1" id="KW-0472">Membrane</keyword>
<dbReference type="Proteomes" id="UP000829196">
    <property type="component" value="Unassembled WGS sequence"/>
</dbReference>
<keyword evidence="3" id="KW-1185">Reference proteome</keyword>
<evidence type="ECO:0000313" key="2">
    <source>
        <dbReference type="EMBL" id="KAI0511783.1"/>
    </source>
</evidence>
<accession>A0A8T3BH96</accession>
<reference evidence="2" key="1">
    <citation type="journal article" date="2022" name="Front. Genet.">
        <title>Chromosome-Scale Assembly of the Dendrobium nobile Genome Provides Insights Into the Molecular Mechanism of the Biosynthesis of the Medicinal Active Ingredient of Dendrobium.</title>
        <authorList>
            <person name="Xu Q."/>
            <person name="Niu S.-C."/>
            <person name="Li K.-L."/>
            <person name="Zheng P.-J."/>
            <person name="Zhang X.-J."/>
            <person name="Jia Y."/>
            <person name="Liu Y."/>
            <person name="Niu Y.-X."/>
            <person name="Yu L.-H."/>
            <person name="Chen D.-F."/>
            <person name="Zhang G.-Q."/>
        </authorList>
    </citation>
    <scope>NUCLEOTIDE SEQUENCE</scope>
    <source>
        <tissue evidence="2">Leaf</tissue>
    </source>
</reference>
<proteinExistence type="predicted"/>
<dbReference type="AlphaFoldDB" id="A0A8T3BH96"/>
<gene>
    <name evidence="2" type="ORF">KFK09_012415</name>
</gene>
<comment type="caution">
    <text evidence="2">The sequence shown here is derived from an EMBL/GenBank/DDBJ whole genome shotgun (WGS) entry which is preliminary data.</text>
</comment>
<protein>
    <submittedName>
        <fullName evidence="2">Uncharacterized protein</fullName>
    </submittedName>
</protein>
<keyword evidence="1" id="KW-0812">Transmembrane</keyword>
<keyword evidence="1" id="KW-1133">Transmembrane helix</keyword>
<sequence length="88" mass="9835">MTSMNIFLSWEALDVLWIVLSAIMTIYSRCVRSMAGTFLFFVPHPLKDEDDGLFVVPMKSSINSTSVELLTCDASIYPEGSLSSKYIC</sequence>